<keyword evidence="2" id="KW-0614">Plasmid</keyword>
<sequence length="82" mass="9728">MTSQCRVWSLSTETRELADDIRPYNVMGGRGSPDDVTPHSLRHSVVYRMMTYEDKHIYDMKKRLRHAPLQTTDQIYSHFDRV</sequence>
<evidence type="ECO:0000313" key="3">
    <source>
        <dbReference type="Proteomes" id="UP000006663"/>
    </source>
</evidence>
<dbReference type="Proteomes" id="UP000006663">
    <property type="component" value="Plasmid pHBOR02"/>
</dbReference>
<evidence type="ECO:0000313" key="2">
    <source>
        <dbReference type="EMBL" id="ADQ68824.1"/>
    </source>
</evidence>
<geneLocation type="plasmid" evidence="2 3">
    <name>pHBOR02</name>
</geneLocation>
<reference evidence="3" key="1">
    <citation type="journal article" date="2009" name="Stand. Genomic Sci.">
        <title>Complete genome sequence of Halogeometricum borinquense type strain (PR3).</title>
        <authorList>
            <person name="Malfatti S."/>
            <person name="Tindall B.J."/>
            <person name="Schneider S."/>
            <person name="Fahnrich R."/>
            <person name="Lapidus A."/>
            <person name="Labuttii K."/>
            <person name="Copeland A."/>
            <person name="Glavina Del Rio T."/>
            <person name="Nolan M."/>
            <person name="Chen F."/>
            <person name="Lucas S."/>
            <person name="Tice H."/>
            <person name="Cheng J.F."/>
            <person name="Bruce D."/>
            <person name="Goodwin L."/>
            <person name="Pitluck S."/>
            <person name="Anderson I."/>
            <person name="Pati A."/>
            <person name="Ivanova N."/>
            <person name="Mavromatis K."/>
            <person name="Chen A."/>
            <person name="Palaniappan K."/>
            <person name="D'haeseleer P."/>
            <person name="Goker M."/>
            <person name="Bristow J."/>
            <person name="Eisen J.A."/>
            <person name="Markowitz V."/>
            <person name="Hugenholtz P."/>
            <person name="Kyrpides N.C."/>
            <person name="Klenk H.P."/>
            <person name="Chain P."/>
        </authorList>
    </citation>
    <scope>NUCLEOTIDE SEQUENCE [LARGE SCALE GENOMIC DNA]</scope>
    <source>
        <strain evidence="3">ATCC 700274 / DSM 11551 / JCM 10706 / KCTC 4070 / PR3</strain>
        <plasmid evidence="3">pHBOR02</plasmid>
    </source>
</reference>
<protein>
    <submittedName>
        <fullName evidence="2">Phage integrase family protein</fullName>
    </submittedName>
</protein>
<dbReference type="GO" id="GO:0003677">
    <property type="term" value="F:DNA binding"/>
    <property type="evidence" value="ECO:0007669"/>
    <property type="project" value="InterPro"/>
</dbReference>
<gene>
    <name evidence="2" type="ordered locus">Hbor_32940</name>
</gene>
<dbReference type="KEGG" id="hbo:Hbor_32940"/>
<accession>E4NVE0</accession>
<organism evidence="2 3">
    <name type="scientific">Halogeometricum borinquense (strain ATCC 700274 / DSM 11551 / JCM 10706 / KCTC 4070 / PR3)</name>
    <dbReference type="NCBI Taxonomy" id="469382"/>
    <lineage>
        <taxon>Archaea</taxon>
        <taxon>Methanobacteriati</taxon>
        <taxon>Methanobacteriota</taxon>
        <taxon>Stenosarchaea group</taxon>
        <taxon>Halobacteria</taxon>
        <taxon>Halobacteriales</taxon>
        <taxon>Haloferacaceae</taxon>
        <taxon>Halogeometricum</taxon>
    </lineage>
</organism>
<dbReference type="AlphaFoldDB" id="E4NVE0"/>
<dbReference type="InterPro" id="IPR011010">
    <property type="entry name" value="DNA_brk_join_enz"/>
</dbReference>
<evidence type="ECO:0000256" key="1">
    <source>
        <dbReference type="ARBA" id="ARBA00023172"/>
    </source>
</evidence>
<name>E4NVE0_HALBP</name>
<dbReference type="GO" id="GO:0006310">
    <property type="term" value="P:DNA recombination"/>
    <property type="evidence" value="ECO:0007669"/>
    <property type="project" value="UniProtKB-KW"/>
</dbReference>
<dbReference type="HOGENOM" id="CLU_2550107_0_0_2"/>
<dbReference type="SUPFAM" id="SSF56349">
    <property type="entry name" value="DNA breaking-rejoining enzymes"/>
    <property type="match status" value="1"/>
</dbReference>
<dbReference type="GO" id="GO:0015074">
    <property type="term" value="P:DNA integration"/>
    <property type="evidence" value="ECO:0007669"/>
    <property type="project" value="InterPro"/>
</dbReference>
<keyword evidence="1" id="KW-0233">DNA recombination</keyword>
<dbReference type="Gene3D" id="1.10.443.10">
    <property type="entry name" value="Intergrase catalytic core"/>
    <property type="match status" value="1"/>
</dbReference>
<dbReference type="EMBL" id="CP001692">
    <property type="protein sequence ID" value="ADQ68824.1"/>
    <property type="molecule type" value="Genomic_DNA"/>
</dbReference>
<dbReference type="InterPro" id="IPR013762">
    <property type="entry name" value="Integrase-like_cat_sf"/>
</dbReference>
<keyword evidence="3" id="KW-1185">Reference proteome</keyword>
<proteinExistence type="predicted"/>